<dbReference type="InterPro" id="IPR036397">
    <property type="entry name" value="RNaseH_sf"/>
</dbReference>
<gene>
    <name evidence="1" type="ORF">AVEN_138588_1</name>
</gene>
<accession>A0A4Y2DND1</accession>
<organism evidence="1 2">
    <name type="scientific">Araneus ventricosus</name>
    <name type="common">Orbweaver spider</name>
    <name type="synonym">Epeira ventricosa</name>
    <dbReference type="NCBI Taxonomy" id="182803"/>
    <lineage>
        <taxon>Eukaryota</taxon>
        <taxon>Metazoa</taxon>
        <taxon>Ecdysozoa</taxon>
        <taxon>Arthropoda</taxon>
        <taxon>Chelicerata</taxon>
        <taxon>Arachnida</taxon>
        <taxon>Araneae</taxon>
        <taxon>Araneomorphae</taxon>
        <taxon>Entelegynae</taxon>
        <taxon>Araneoidea</taxon>
        <taxon>Araneidae</taxon>
        <taxon>Araneus</taxon>
    </lineage>
</organism>
<dbReference type="PANTHER" id="PTHR47326">
    <property type="entry name" value="TRANSPOSABLE ELEMENT TC3 TRANSPOSASE-LIKE PROTEIN"/>
    <property type="match status" value="1"/>
</dbReference>
<reference evidence="1 2" key="1">
    <citation type="journal article" date="2019" name="Sci. Rep.">
        <title>Orb-weaving spider Araneus ventricosus genome elucidates the spidroin gene catalogue.</title>
        <authorList>
            <person name="Kono N."/>
            <person name="Nakamura H."/>
            <person name="Ohtoshi R."/>
            <person name="Moran D.A.P."/>
            <person name="Shinohara A."/>
            <person name="Yoshida Y."/>
            <person name="Fujiwara M."/>
            <person name="Mori M."/>
            <person name="Tomita M."/>
            <person name="Arakawa K."/>
        </authorList>
    </citation>
    <scope>NUCLEOTIDE SEQUENCE [LARGE SCALE GENOMIC DNA]</scope>
</reference>
<evidence type="ECO:0008006" key="3">
    <source>
        <dbReference type="Google" id="ProtNLM"/>
    </source>
</evidence>
<dbReference type="Proteomes" id="UP000499080">
    <property type="component" value="Unassembled WGS sequence"/>
</dbReference>
<dbReference type="Gene3D" id="3.30.420.10">
    <property type="entry name" value="Ribonuclease H-like superfamily/Ribonuclease H"/>
    <property type="match status" value="1"/>
</dbReference>
<name>A0A4Y2DND1_ARAVE</name>
<evidence type="ECO:0000313" key="1">
    <source>
        <dbReference type="EMBL" id="GBM17364.1"/>
    </source>
</evidence>
<dbReference type="PANTHER" id="PTHR47326:SF1">
    <property type="entry name" value="HTH PSQ-TYPE DOMAIN-CONTAINING PROTEIN"/>
    <property type="match status" value="1"/>
</dbReference>
<keyword evidence="2" id="KW-1185">Reference proteome</keyword>
<dbReference type="GO" id="GO:0003676">
    <property type="term" value="F:nucleic acid binding"/>
    <property type="evidence" value="ECO:0007669"/>
    <property type="project" value="InterPro"/>
</dbReference>
<dbReference type="AlphaFoldDB" id="A0A4Y2DND1"/>
<comment type="caution">
    <text evidence="1">The sequence shown here is derived from an EMBL/GenBank/DDBJ whole genome shotgun (WGS) entry which is preliminary data.</text>
</comment>
<dbReference type="EMBL" id="BGPR01089951">
    <property type="protein sequence ID" value="GBM17364.1"/>
    <property type="molecule type" value="Genomic_DNA"/>
</dbReference>
<proteinExistence type="predicted"/>
<protein>
    <recommendedName>
        <fullName evidence="3">Tc1-like transposase DDE domain-containing protein</fullName>
    </recommendedName>
</protein>
<dbReference type="OrthoDB" id="6436917at2759"/>
<evidence type="ECO:0000313" key="2">
    <source>
        <dbReference type="Proteomes" id="UP000499080"/>
    </source>
</evidence>
<sequence>MWSSENLHITISSNVQHKYSINICAGILGDHLLRPYLLPERLNGEKYLVFLQHAIPDLLQEIPTTVRQNMWFMHNGARAHISIAMRNHLDATNPERWIGRGRPVAWTLRSSDLNPFYFFFWGT</sequence>